<feature type="binding site" evidence="4">
    <location>
        <position position="95"/>
    </location>
    <ligand>
        <name>a divalent metal cation</name>
        <dbReference type="ChEBI" id="CHEBI:60240"/>
        <label>1</label>
    </ligand>
</feature>
<sequence>MRSAYIDTHIHLDTYPETEQHRILEELEACGVKSLISVSMHLESSRRNRALSLLDSRVKPAFGFHPEQPLPGEEEVEALFAFMEAHLDIMAAVGEVGLPYYSRLEAQSQGQSWDNLPYQKLLERFISFAAKHGKPIILHAVYEDADIACDLLEQYDVRAAHFHWFKGSPETVKRMADCGYYISFTPDLLYEEEMMDLAAKYPMLQVMTETDGPWPFEGPFQGRTTHPGMTSDVAHAWARIRGLDPDKAHSILYDNARRFYRLD</sequence>
<evidence type="ECO:0000256" key="4">
    <source>
        <dbReference type="PIRSR" id="PIRSR005902-1"/>
    </source>
</evidence>
<dbReference type="PIRSF" id="PIRSF005902">
    <property type="entry name" value="DNase_TatD"/>
    <property type="match status" value="1"/>
</dbReference>
<dbReference type="InterPro" id="IPR001130">
    <property type="entry name" value="TatD-like"/>
</dbReference>
<dbReference type="GO" id="GO:0046872">
    <property type="term" value="F:metal ion binding"/>
    <property type="evidence" value="ECO:0007669"/>
    <property type="project" value="UniProtKB-KW"/>
</dbReference>
<organism evidence="5 6">
    <name type="scientific">Paenibacillus lemnae</name>
    <dbReference type="NCBI Taxonomy" id="1330551"/>
    <lineage>
        <taxon>Bacteria</taxon>
        <taxon>Bacillati</taxon>
        <taxon>Bacillota</taxon>
        <taxon>Bacilli</taxon>
        <taxon>Bacillales</taxon>
        <taxon>Paenibacillaceae</taxon>
        <taxon>Paenibacillus</taxon>
    </lineage>
</organism>
<dbReference type="PANTHER" id="PTHR46317">
    <property type="entry name" value="HYDROLASE OF PHP SUPERFAMILY-RELATED PROTEIN"/>
    <property type="match status" value="1"/>
</dbReference>
<proteinExistence type="inferred from homology"/>
<dbReference type="Pfam" id="PF01026">
    <property type="entry name" value="TatD_DNase"/>
    <property type="match status" value="1"/>
</dbReference>
<feature type="binding site" evidence="4">
    <location>
        <position position="9"/>
    </location>
    <ligand>
        <name>a divalent metal cation</name>
        <dbReference type="ChEBI" id="CHEBI:60240"/>
        <label>1</label>
    </ligand>
</feature>
<keyword evidence="2 4" id="KW-0479">Metal-binding</keyword>
<keyword evidence="3 5" id="KW-0378">Hydrolase</keyword>
<evidence type="ECO:0000256" key="2">
    <source>
        <dbReference type="ARBA" id="ARBA00022723"/>
    </source>
</evidence>
<keyword evidence="6" id="KW-1185">Reference proteome</keyword>
<dbReference type="EMBL" id="JABBPN010000009">
    <property type="protein sequence ID" value="NMO96355.1"/>
    <property type="molecule type" value="Genomic_DNA"/>
</dbReference>
<dbReference type="CDD" id="cd01310">
    <property type="entry name" value="TatD_DNAse"/>
    <property type="match status" value="1"/>
</dbReference>
<dbReference type="InterPro" id="IPR032466">
    <property type="entry name" value="Metal_Hydrolase"/>
</dbReference>
<protein>
    <submittedName>
        <fullName evidence="5">TatD family hydrolase</fullName>
    </submittedName>
</protein>
<dbReference type="SUPFAM" id="SSF51556">
    <property type="entry name" value="Metallo-dependent hydrolases"/>
    <property type="match status" value="1"/>
</dbReference>
<dbReference type="AlphaFoldDB" id="A0A848M6K3"/>
<feature type="binding site" evidence="4">
    <location>
        <position position="11"/>
    </location>
    <ligand>
        <name>a divalent metal cation</name>
        <dbReference type="ChEBI" id="CHEBI:60240"/>
        <label>1</label>
    </ligand>
</feature>
<dbReference type="RefSeq" id="WP_169505137.1">
    <property type="nucleotide sequence ID" value="NZ_JABBPN010000009.1"/>
</dbReference>
<reference evidence="5 6" key="1">
    <citation type="submission" date="2020-04" db="EMBL/GenBank/DDBJ databases">
        <title>Paenibacillus algicola sp. nov., a novel marine bacterium producing alginate lyase.</title>
        <authorList>
            <person name="Huang H."/>
        </authorList>
    </citation>
    <scope>NUCLEOTIDE SEQUENCE [LARGE SCALE GENOMIC DNA]</scope>
    <source>
        <strain evidence="5 6">L7-75</strain>
    </source>
</reference>
<evidence type="ECO:0000256" key="3">
    <source>
        <dbReference type="ARBA" id="ARBA00022801"/>
    </source>
</evidence>
<feature type="binding site" evidence="4">
    <location>
        <position position="163"/>
    </location>
    <ligand>
        <name>a divalent metal cation</name>
        <dbReference type="ChEBI" id="CHEBI:60240"/>
        <label>2</label>
    </ligand>
</feature>
<name>A0A848M6K3_PAELE</name>
<evidence type="ECO:0000313" key="5">
    <source>
        <dbReference type="EMBL" id="NMO96355.1"/>
    </source>
</evidence>
<comment type="caution">
    <text evidence="5">The sequence shown here is derived from an EMBL/GenBank/DDBJ whole genome shotgun (WGS) entry which is preliminary data.</text>
</comment>
<evidence type="ECO:0000256" key="1">
    <source>
        <dbReference type="ARBA" id="ARBA00009275"/>
    </source>
</evidence>
<gene>
    <name evidence="5" type="ORF">HII30_11295</name>
</gene>
<feature type="binding site" evidence="4">
    <location>
        <position position="139"/>
    </location>
    <ligand>
        <name>a divalent metal cation</name>
        <dbReference type="ChEBI" id="CHEBI:60240"/>
        <label>2</label>
    </ligand>
</feature>
<dbReference type="PANTHER" id="PTHR46317:SF1">
    <property type="entry name" value="HYDROLASE, TATD FAMILY"/>
    <property type="match status" value="1"/>
</dbReference>
<dbReference type="GO" id="GO:0016788">
    <property type="term" value="F:hydrolase activity, acting on ester bonds"/>
    <property type="evidence" value="ECO:0007669"/>
    <property type="project" value="InterPro"/>
</dbReference>
<dbReference type="Gene3D" id="3.20.20.140">
    <property type="entry name" value="Metal-dependent hydrolases"/>
    <property type="match status" value="1"/>
</dbReference>
<dbReference type="Proteomes" id="UP000565468">
    <property type="component" value="Unassembled WGS sequence"/>
</dbReference>
<feature type="binding site" evidence="4">
    <location>
        <position position="211"/>
    </location>
    <ligand>
        <name>a divalent metal cation</name>
        <dbReference type="ChEBI" id="CHEBI:60240"/>
        <label>1</label>
    </ligand>
</feature>
<comment type="similarity">
    <text evidence="1">Belongs to the metallo-dependent hydrolases superfamily. TatD-type hydrolase family.</text>
</comment>
<evidence type="ECO:0000313" key="6">
    <source>
        <dbReference type="Proteomes" id="UP000565468"/>
    </source>
</evidence>
<accession>A0A848M6K3</accession>